<feature type="chain" id="PRO_5030695215" evidence="1">
    <location>
        <begin position="22"/>
        <end position="150"/>
    </location>
</feature>
<evidence type="ECO:0000256" key="1">
    <source>
        <dbReference type="SAM" id="SignalP"/>
    </source>
</evidence>
<comment type="caution">
    <text evidence="2">The sequence shown here is derived from an EMBL/GenBank/DDBJ whole genome shotgun (WGS) entry which is preliminary data.</text>
</comment>
<gene>
    <name evidence="2" type="ORF">HII17_10980</name>
</gene>
<protein>
    <submittedName>
        <fullName evidence="2">Uncharacterized protein</fullName>
    </submittedName>
</protein>
<dbReference type="EMBL" id="JABBXH010000003">
    <property type="protein sequence ID" value="NMP32092.1"/>
    <property type="molecule type" value="Genomic_DNA"/>
</dbReference>
<accession>A0A7Y0LD35</accession>
<evidence type="ECO:0000313" key="2">
    <source>
        <dbReference type="EMBL" id="NMP32092.1"/>
    </source>
</evidence>
<dbReference type="AlphaFoldDB" id="A0A7Y0LD35"/>
<dbReference type="RefSeq" id="WP_169075411.1">
    <property type="nucleotide sequence ID" value="NZ_JABBXH010000003.1"/>
</dbReference>
<evidence type="ECO:0000313" key="3">
    <source>
        <dbReference type="Proteomes" id="UP000568664"/>
    </source>
</evidence>
<keyword evidence="3" id="KW-1185">Reference proteome</keyword>
<keyword evidence="1" id="KW-0732">Signal</keyword>
<sequence length="150" mass="16803">MVFLKQLILVVMCISCLSGCASTLLLTAFNQGDTSKEEKPEVNRRLLHTIQSLRALQPPKTQRITLGYMPNSADLMPKEHQKFSTIIGKTYSKLTISIAPAKAQNIWEQLSLTNQRVSALRQTALLINKQLNIVFEPALEDDTLHIVVES</sequence>
<dbReference type="Proteomes" id="UP000568664">
    <property type="component" value="Unassembled WGS sequence"/>
</dbReference>
<name>A0A7Y0LD35_9GAMM</name>
<reference evidence="2 3" key="1">
    <citation type="submission" date="2020-04" db="EMBL/GenBank/DDBJ databases">
        <title>Thalassotalea sp. M1531, isolated from the surface of marine red alga.</title>
        <authorList>
            <person name="Pang L."/>
            <person name="Lu D.-C."/>
        </authorList>
    </citation>
    <scope>NUCLEOTIDE SEQUENCE [LARGE SCALE GENOMIC DNA]</scope>
    <source>
        <strain evidence="2 3">M1531</strain>
    </source>
</reference>
<organism evidence="2 3">
    <name type="scientific">Thalassotalea algicola</name>
    <dbReference type="NCBI Taxonomy" id="2716224"/>
    <lineage>
        <taxon>Bacteria</taxon>
        <taxon>Pseudomonadati</taxon>
        <taxon>Pseudomonadota</taxon>
        <taxon>Gammaproteobacteria</taxon>
        <taxon>Alteromonadales</taxon>
        <taxon>Colwelliaceae</taxon>
        <taxon>Thalassotalea</taxon>
    </lineage>
</organism>
<proteinExistence type="predicted"/>
<feature type="signal peptide" evidence="1">
    <location>
        <begin position="1"/>
        <end position="21"/>
    </location>
</feature>